<reference evidence="2 3" key="1">
    <citation type="submission" date="2018-08" db="EMBL/GenBank/DDBJ databases">
        <title>Streptomyces NEAU-D10 sp. nov., a novel Actinomycete isolated from soil.</title>
        <authorList>
            <person name="Jin L."/>
        </authorList>
    </citation>
    <scope>NUCLEOTIDE SEQUENCE [LARGE SCALE GENOMIC DNA]</scope>
    <source>
        <strain evidence="2 3">NEAU-D10</strain>
    </source>
</reference>
<dbReference type="EMBL" id="QUAC01000209">
    <property type="protein sequence ID" value="REK87585.1"/>
    <property type="molecule type" value="Genomic_DNA"/>
</dbReference>
<comment type="caution">
    <text evidence="2">The sequence shown here is derived from an EMBL/GenBank/DDBJ whole genome shotgun (WGS) entry which is preliminary data.</text>
</comment>
<accession>A0A371PYP4</accession>
<keyword evidence="1" id="KW-0472">Membrane</keyword>
<proteinExistence type="predicted"/>
<organism evidence="2 3">
    <name type="scientific">Streptomyces inhibens</name>
    <dbReference type="NCBI Taxonomy" id="2293571"/>
    <lineage>
        <taxon>Bacteria</taxon>
        <taxon>Bacillati</taxon>
        <taxon>Actinomycetota</taxon>
        <taxon>Actinomycetes</taxon>
        <taxon>Kitasatosporales</taxon>
        <taxon>Streptomycetaceae</taxon>
        <taxon>Streptomyces</taxon>
    </lineage>
</organism>
<evidence type="ECO:0000256" key="1">
    <source>
        <dbReference type="SAM" id="Phobius"/>
    </source>
</evidence>
<dbReference type="AlphaFoldDB" id="A0A371PYP4"/>
<dbReference type="OrthoDB" id="4246525at2"/>
<dbReference type="RefSeq" id="WP_128509686.1">
    <property type="nucleotide sequence ID" value="NZ_QUAC01000209.1"/>
</dbReference>
<gene>
    <name evidence="2" type="ORF">DY245_26300</name>
</gene>
<feature type="transmembrane region" description="Helical" evidence="1">
    <location>
        <begin position="140"/>
        <end position="162"/>
    </location>
</feature>
<protein>
    <submittedName>
        <fullName evidence="2">Uncharacterized protein</fullName>
    </submittedName>
</protein>
<keyword evidence="3" id="KW-1185">Reference proteome</keyword>
<dbReference type="Proteomes" id="UP000262477">
    <property type="component" value="Unassembled WGS sequence"/>
</dbReference>
<name>A0A371PYP4_STRIH</name>
<evidence type="ECO:0000313" key="2">
    <source>
        <dbReference type="EMBL" id="REK87585.1"/>
    </source>
</evidence>
<feature type="transmembrane region" description="Helical" evidence="1">
    <location>
        <begin position="109"/>
        <end position="128"/>
    </location>
</feature>
<keyword evidence="1" id="KW-1133">Transmembrane helix</keyword>
<evidence type="ECO:0000313" key="3">
    <source>
        <dbReference type="Proteomes" id="UP000262477"/>
    </source>
</evidence>
<sequence>MPLTPLSYREISELLDHTGICRLLDADTAQLLAASNNPTPPAPPAVPTEAAHTLPQRAVDNPAATAAVWKHIRDEEQRLAGSAQTPPQVPDWARPAPVAPAVPAWVWRYSALALSTGAAIGLAGWGIGQTAAWAPYLESLLYTLAVIAVGGAACVMAAASFLGKLIGAVRARLERPHITQHITATGWFGRANGTINHR</sequence>
<keyword evidence="1" id="KW-0812">Transmembrane</keyword>